<dbReference type="Pfam" id="PF01735">
    <property type="entry name" value="PLA2_B"/>
    <property type="match status" value="1"/>
</dbReference>
<dbReference type="OrthoDB" id="4084751at2759"/>
<evidence type="ECO:0000256" key="3">
    <source>
        <dbReference type="ARBA" id="ARBA00022729"/>
    </source>
</evidence>
<dbReference type="SUPFAM" id="SSF52151">
    <property type="entry name" value="FabD/lysophospholipase-like"/>
    <property type="match status" value="1"/>
</dbReference>
<proteinExistence type="inferred from homology"/>
<feature type="chain" id="PRO_5020981458" description="Lysophospholipase" evidence="9">
    <location>
        <begin position="18"/>
        <end position="753"/>
    </location>
</feature>
<dbReference type="Proteomes" id="UP000310158">
    <property type="component" value="Unassembled WGS sequence"/>
</dbReference>
<keyword evidence="3 9" id="KW-0732">Signal</keyword>
<dbReference type="GO" id="GO:0004622">
    <property type="term" value="F:phosphatidylcholine lysophospholipase activity"/>
    <property type="evidence" value="ECO:0007669"/>
    <property type="project" value="UniProtKB-EC"/>
</dbReference>
<keyword evidence="11" id="KW-0472">Membrane</keyword>
<dbReference type="PANTHER" id="PTHR10728:SF33">
    <property type="entry name" value="LYSOPHOSPHOLIPASE 1-RELATED"/>
    <property type="match status" value="1"/>
</dbReference>
<evidence type="ECO:0000256" key="9">
    <source>
        <dbReference type="RuleBase" id="RU362103"/>
    </source>
</evidence>
<keyword evidence="11" id="KW-1133">Transmembrane helix</keyword>
<dbReference type="Gene3D" id="3.40.1090.10">
    <property type="entry name" value="Cytosolic phospholipase A2 catalytic domain"/>
    <property type="match status" value="1"/>
</dbReference>
<evidence type="ECO:0000313" key="14">
    <source>
        <dbReference type="Proteomes" id="UP000310158"/>
    </source>
</evidence>
<keyword evidence="6 8" id="KW-0443">Lipid metabolism</keyword>
<feature type="region of interest" description="Disordered" evidence="10">
    <location>
        <begin position="692"/>
        <end position="734"/>
    </location>
</feature>
<evidence type="ECO:0000313" key="13">
    <source>
        <dbReference type="EMBL" id="THH07969.1"/>
    </source>
</evidence>
<keyword evidence="4 8" id="KW-0378">Hydrolase</keyword>
<keyword evidence="11" id="KW-0812">Transmembrane</keyword>
<dbReference type="EMBL" id="SGPL01000734">
    <property type="protein sequence ID" value="THH07969.1"/>
    <property type="molecule type" value="Genomic_DNA"/>
</dbReference>
<evidence type="ECO:0000256" key="10">
    <source>
        <dbReference type="SAM" id="MobiDB-lite"/>
    </source>
</evidence>
<comment type="similarity">
    <text evidence="1 9">Belongs to the lysophospholipase family.</text>
</comment>
<dbReference type="EC" id="3.1.1.5" evidence="2 9"/>
<dbReference type="InterPro" id="IPR002642">
    <property type="entry name" value="LysoPLipase_cat_dom"/>
</dbReference>
<sequence length="753" mass="82336">MLSISLSLLIFALQAFASNVTNYAPSPNVQCPNITTDPIVRTFTPQNQSLNSQEVDYVNTRLKTIVPNQWKSWISDGSAIGYNLSSFDGNYPKVSISISGGGYRAAQYGAGVLSALDNRNESAKAAGTGGLLQVASYFSGLSGGSWLTGSLYMNDWPTTNDMVFGNGQNMSGWLLDYPLASPNGINIFDDKNQDFYGSVLSSVIAKAKTGIDTSITDTWARMISYHFLNQTTPDNIFSNDSAHGAGQLWSQVTQQPAYQQYITPFPIIVVDSRPVGSNLTTTLGLEPVVYEITPHEFGSWDPNLSAMANLTYIGTQLKNGRPDNDTACVIGFDQAGFVMGSSASLFNQILDTGLNKLSGFSGTDAEGLLFVLGRQLENVRTRSDDVANWPNPFQNISSTTFEDSESDYLEIIDGGSNLENVPLGPMFVKARNMDFIVAVDGSFDDTDTWPNGTSLIYTSKRLSTILQSSHQQFPPIPNTTDDFASTGVRRRPTFFGCDPTENPPEWPLVLYLPNSPPINGDNPVTNSGTFKLDYTQKHSLLFYEQAHNNIIGGFTPNSNSPDSNWGKCLQCGAIDRARYKVSPTVSRSDFCTKCFQQYCYDPNNPPSQSELPNRRVVFTDPDPQGITKATGFLSENKLAIILGSVGGALLIAALIAFLLWRRSRKAKAARYKQVTALHDDEQGEEIWPMHENSRLSSQPYSDEARAADHAASYRDVAGDASTHDDVGGDTGRSYADESWAVNDTAHDRVMNRS</sequence>
<evidence type="ECO:0000256" key="7">
    <source>
        <dbReference type="ARBA" id="ARBA00023180"/>
    </source>
</evidence>
<feature type="domain" description="PLA2c" evidence="12">
    <location>
        <begin position="36"/>
        <end position="605"/>
    </location>
</feature>
<comment type="catalytic activity">
    <reaction evidence="9">
        <text>a 1-acyl-sn-glycero-3-phosphocholine + H2O = sn-glycerol 3-phosphocholine + a fatty acid + H(+)</text>
        <dbReference type="Rhea" id="RHEA:15177"/>
        <dbReference type="ChEBI" id="CHEBI:15377"/>
        <dbReference type="ChEBI" id="CHEBI:15378"/>
        <dbReference type="ChEBI" id="CHEBI:16870"/>
        <dbReference type="ChEBI" id="CHEBI:28868"/>
        <dbReference type="ChEBI" id="CHEBI:58168"/>
        <dbReference type="EC" id="3.1.1.5"/>
    </reaction>
</comment>
<evidence type="ECO:0000256" key="8">
    <source>
        <dbReference type="PROSITE-ProRule" id="PRU00555"/>
    </source>
</evidence>
<comment type="caution">
    <text evidence="13">The sequence shown here is derived from an EMBL/GenBank/DDBJ whole genome shotgun (WGS) entry which is preliminary data.</text>
</comment>
<keyword evidence="14" id="KW-1185">Reference proteome</keyword>
<evidence type="ECO:0000256" key="1">
    <source>
        <dbReference type="ARBA" id="ARBA00008780"/>
    </source>
</evidence>
<evidence type="ECO:0000259" key="12">
    <source>
        <dbReference type="PROSITE" id="PS51210"/>
    </source>
</evidence>
<dbReference type="GO" id="GO:0005829">
    <property type="term" value="C:cytosol"/>
    <property type="evidence" value="ECO:0007669"/>
    <property type="project" value="TreeGrafter"/>
</dbReference>
<dbReference type="InterPro" id="IPR016035">
    <property type="entry name" value="Acyl_Trfase/lysoPLipase"/>
</dbReference>
<evidence type="ECO:0000256" key="5">
    <source>
        <dbReference type="ARBA" id="ARBA00022963"/>
    </source>
</evidence>
<organism evidence="13 14">
    <name type="scientific">Bondarzewia mesenterica</name>
    <dbReference type="NCBI Taxonomy" id="1095465"/>
    <lineage>
        <taxon>Eukaryota</taxon>
        <taxon>Fungi</taxon>
        <taxon>Dikarya</taxon>
        <taxon>Basidiomycota</taxon>
        <taxon>Agaricomycotina</taxon>
        <taxon>Agaricomycetes</taxon>
        <taxon>Russulales</taxon>
        <taxon>Bondarzewiaceae</taxon>
        <taxon>Bondarzewia</taxon>
    </lineage>
</organism>
<keyword evidence="7" id="KW-0325">Glycoprotein</keyword>
<dbReference type="GO" id="GO:0046475">
    <property type="term" value="P:glycerophospholipid catabolic process"/>
    <property type="evidence" value="ECO:0007669"/>
    <property type="project" value="TreeGrafter"/>
</dbReference>
<evidence type="ECO:0000256" key="4">
    <source>
        <dbReference type="ARBA" id="ARBA00022801"/>
    </source>
</evidence>
<feature type="compositionally biased region" description="Basic and acidic residues" evidence="10">
    <location>
        <begin position="702"/>
        <end position="712"/>
    </location>
</feature>
<evidence type="ECO:0000256" key="6">
    <source>
        <dbReference type="ARBA" id="ARBA00023098"/>
    </source>
</evidence>
<dbReference type="SMART" id="SM00022">
    <property type="entry name" value="PLAc"/>
    <property type="match status" value="1"/>
</dbReference>
<dbReference type="GO" id="GO:0004623">
    <property type="term" value="F:phospholipase A2 activity"/>
    <property type="evidence" value="ECO:0007669"/>
    <property type="project" value="TreeGrafter"/>
</dbReference>
<accession>A0A4S4L8V8</accession>
<dbReference type="AlphaFoldDB" id="A0A4S4L8V8"/>
<feature type="transmembrane region" description="Helical" evidence="11">
    <location>
        <begin position="638"/>
        <end position="660"/>
    </location>
</feature>
<feature type="signal peptide" evidence="9">
    <location>
        <begin position="1"/>
        <end position="17"/>
    </location>
</feature>
<dbReference type="PROSITE" id="PS51210">
    <property type="entry name" value="PLA2C"/>
    <property type="match status" value="1"/>
</dbReference>
<evidence type="ECO:0000256" key="11">
    <source>
        <dbReference type="SAM" id="Phobius"/>
    </source>
</evidence>
<name>A0A4S4L8V8_9AGAM</name>
<protein>
    <recommendedName>
        <fullName evidence="2 9">Lysophospholipase</fullName>
        <ecNumber evidence="2 9">3.1.1.5</ecNumber>
    </recommendedName>
</protein>
<reference evidence="13 14" key="1">
    <citation type="submission" date="2019-02" db="EMBL/GenBank/DDBJ databases">
        <title>Genome sequencing of the rare red list fungi Bondarzewia mesenterica.</title>
        <authorList>
            <person name="Buettner E."/>
            <person name="Kellner H."/>
        </authorList>
    </citation>
    <scope>NUCLEOTIDE SEQUENCE [LARGE SCALE GENOMIC DNA]</scope>
    <source>
        <strain evidence="13 14">DSM 108281</strain>
    </source>
</reference>
<dbReference type="PANTHER" id="PTHR10728">
    <property type="entry name" value="CYTOSOLIC PHOSPHOLIPASE A2"/>
    <property type="match status" value="1"/>
</dbReference>
<gene>
    <name evidence="13" type="ORF">EW146_g9145</name>
</gene>
<evidence type="ECO:0000256" key="2">
    <source>
        <dbReference type="ARBA" id="ARBA00013274"/>
    </source>
</evidence>
<keyword evidence="5 8" id="KW-0442">Lipid degradation</keyword>